<reference evidence="2" key="1">
    <citation type="submission" date="2019-10" db="EMBL/GenBank/DDBJ databases">
        <authorList>
            <consortium name="DOE Joint Genome Institute"/>
            <person name="Kuo A."/>
            <person name="Miyauchi S."/>
            <person name="Kiss E."/>
            <person name="Drula E."/>
            <person name="Kohler A."/>
            <person name="Sanchez-Garcia M."/>
            <person name="Andreopoulos B."/>
            <person name="Barry K.W."/>
            <person name="Bonito G."/>
            <person name="Buee M."/>
            <person name="Carver A."/>
            <person name="Chen C."/>
            <person name="Cichocki N."/>
            <person name="Clum A."/>
            <person name="Culley D."/>
            <person name="Crous P.W."/>
            <person name="Fauchery L."/>
            <person name="Girlanda M."/>
            <person name="Hayes R."/>
            <person name="Keri Z."/>
            <person name="LaButti K."/>
            <person name="Lipzen A."/>
            <person name="Lombard V."/>
            <person name="Magnuson J."/>
            <person name="Maillard F."/>
            <person name="Morin E."/>
            <person name="Murat C."/>
            <person name="Nolan M."/>
            <person name="Ohm R."/>
            <person name="Pangilinan J."/>
            <person name="Pereira M."/>
            <person name="Perotto S."/>
            <person name="Peter M."/>
            <person name="Riley R."/>
            <person name="Sitrit Y."/>
            <person name="Stielow B."/>
            <person name="Szollosi G."/>
            <person name="Zifcakova L."/>
            <person name="Stursova M."/>
            <person name="Spatafora J.W."/>
            <person name="Tedersoo L."/>
            <person name="Vaario L.-M."/>
            <person name="Yamada A."/>
            <person name="Yan M."/>
            <person name="Wang P."/>
            <person name="Xu J."/>
            <person name="Bruns T."/>
            <person name="Baldrian P."/>
            <person name="Vilgalys R."/>
            <person name="Henrissat B."/>
            <person name="Grigoriev I.V."/>
            <person name="Hibbett D."/>
            <person name="Nagy L.G."/>
            <person name="Martin F.M."/>
        </authorList>
    </citation>
    <scope>NUCLEOTIDE SEQUENCE</scope>
    <source>
        <strain evidence="2">BED1</strain>
    </source>
</reference>
<dbReference type="EMBL" id="WHUW01000087">
    <property type="protein sequence ID" value="KAF8426454.1"/>
    <property type="molecule type" value="Genomic_DNA"/>
</dbReference>
<keyword evidence="3" id="KW-1185">Reference proteome</keyword>
<proteinExistence type="predicted"/>
<evidence type="ECO:0000313" key="3">
    <source>
        <dbReference type="Proteomes" id="UP001194468"/>
    </source>
</evidence>
<feature type="region of interest" description="Disordered" evidence="1">
    <location>
        <begin position="1"/>
        <end position="52"/>
    </location>
</feature>
<dbReference type="Proteomes" id="UP001194468">
    <property type="component" value="Unassembled WGS sequence"/>
</dbReference>
<organism evidence="2 3">
    <name type="scientific">Boletus edulis BED1</name>
    <dbReference type="NCBI Taxonomy" id="1328754"/>
    <lineage>
        <taxon>Eukaryota</taxon>
        <taxon>Fungi</taxon>
        <taxon>Dikarya</taxon>
        <taxon>Basidiomycota</taxon>
        <taxon>Agaricomycotina</taxon>
        <taxon>Agaricomycetes</taxon>
        <taxon>Agaricomycetidae</taxon>
        <taxon>Boletales</taxon>
        <taxon>Boletineae</taxon>
        <taxon>Boletaceae</taxon>
        <taxon>Boletoideae</taxon>
        <taxon>Boletus</taxon>
    </lineage>
</organism>
<comment type="caution">
    <text evidence="2">The sequence shown here is derived from an EMBL/GenBank/DDBJ whole genome shotgun (WGS) entry which is preliminary data.</text>
</comment>
<protein>
    <submittedName>
        <fullName evidence="2">Uncharacterized protein</fullName>
    </submittedName>
</protein>
<evidence type="ECO:0000313" key="2">
    <source>
        <dbReference type="EMBL" id="KAF8426454.1"/>
    </source>
</evidence>
<dbReference type="AlphaFoldDB" id="A0AAD4G860"/>
<name>A0AAD4G860_BOLED</name>
<gene>
    <name evidence="2" type="ORF">L210DRAFT_3652917</name>
</gene>
<sequence length="230" mass="25195">MHSGASQGAAHRSSAIEDATAPTDASKKSNSESRNQPKAPQPVPHRTTWRPALVLRSPELRRSADMRARHQARSTQEWLGLNKEDSFSHPTTPRASRIHTQHERDLFRARVAASQLFAGPNLPGFIAVARDMNAHADGRHAFYKRIRGLLTSQAGTPSSALTTAPKPLVETIRAPAARSQTEANAGAVMDQRQLTKVLTKHQLARSALQYRCGDQPEPAPECTLMQVLPI</sequence>
<evidence type="ECO:0000256" key="1">
    <source>
        <dbReference type="SAM" id="MobiDB-lite"/>
    </source>
</evidence>
<accession>A0AAD4G860</accession>
<reference evidence="2" key="2">
    <citation type="journal article" date="2020" name="Nat. Commun.">
        <title>Large-scale genome sequencing of mycorrhizal fungi provides insights into the early evolution of symbiotic traits.</title>
        <authorList>
            <person name="Miyauchi S."/>
            <person name="Kiss E."/>
            <person name="Kuo A."/>
            <person name="Drula E."/>
            <person name="Kohler A."/>
            <person name="Sanchez-Garcia M."/>
            <person name="Morin E."/>
            <person name="Andreopoulos B."/>
            <person name="Barry K.W."/>
            <person name="Bonito G."/>
            <person name="Buee M."/>
            <person name="Carver A."/>
            <person name="Chen C."/>
            <person name="Cichocki N."/>
            <person name="Clum A."/>
            <person name="Culley D."/>
            <person name="Crous P.W."/>
            <person name="Fauchery L."/>
            <person name="Girlanda M."/>
            <person name="Hayes R.D."/>
            <person name="Keri Z."/>
            <person name="LaButti K."/>
            <person name="Lipzen A."/>
            <person name="Lombard V."/>
            <person name="Magnuson J."/>
            <person name="Maillard F."/>
            <person name="Murat C."/>
            <person name="Nolan M."/>
            <person name="Ohm R.A."/>
            <person name="Pangilinan J."/>
            <person name="Pereira M.F."/>
            <person name="Perotto S."/>
            <person name="Peter M."/>
            <person name="Pfister S."/>
            <person name="Riley R."/>
            <person name="Sitrit Y."/>
            <person name="Stielow J.B."/>
            <person name="Szollosi G."/>
            <person name="Zifcakova L."/>
            <person name="Stursova M."/>
            <person name="Spatafora J.W."/>
            <person name="Tedersoo L."/>
            <person name="Vaario L.M."/>
            <person name="Yamada A."/>
            <person name="Yan M."/>
            <person name="Wang P."/>
            <person name="Xu J."/>
            <person name="Bruns T."/>
            <person name="Baldrian P."/>
            <person name="Vilgalys R."/>
            <person name="Dunand C."/>
            <person name="Henrissat B."/>
            <person name="Grigoriev I.V."/>
            <person name="Hibbett D."/>
            <person name="Nagy L.G."/>
            <person name="Martin F.M."/>
        </authorList>
    </citation>
    <scope>NUCLEOTIDE SEQUENCE</scope>
    <source>
        <strain evidence="2">BED1</strain>
    </source>
</reference>